<dbReference type="EnsemblMetazoa" id="MESCA006017-RA">
    <property type="protein sequence ID" value="MESCA006017-PA"/>
    <property type="gene ID" value="MESCA006017"/>
</dbReference>
<dbReference type="InterPro" id="IPR036058">
    <property type="entry name" value="Kazal_dom_sf"/>
</dbReference>
<sequence length="105" mass="12218">AKAKSVDEKCQIECFDDENPVCGTISRVCYKTFKSKCALEKYNCSHNGVYDLFYEDKCDQRLYSCDQQRDECEMNPCPLHIRPVCGFNGECYKTFSNSCFMEKEN</sequence>
<dbReference type="Gene3D" id="3.30.60.30">
    <property type="match status" value="2"/>
</dbReference>
<reference evidence="2" key="2">
    <citation type="submission" date="2015-06" db="UniProtKB">
        <authorList>
            <consortium name="EnsemblMetazoa"/>
        </authorList>
    </citation>
    <scope>IDENTIFICATION</scope>
</reference>
<dbReference type="Proteomes" id="UP000015102">
    <property type="component" value="Unassembled WGS sequence"/>
</dbReference>
<dbReference type="PROSITE" id="PS51465">
    <property type="entry name" value="KAZAL_2"/>
    <property type="match status" value="1"/>
</dbReference>
<name>T1GQV2_MEGSC</name>
<evidence type="ECO:0000259" key="1">
    <source>
        <dbReference type="PROSITE" id="PS51465"/>
    </source>
</evidence>
<dbReference type="InterPro" id="IPR002350">
    <property type="entry name" value="Kazal_dom"/>
</dbReference>
<evidence type="ECO:0000313" key="3">
    <source>
        <dbReference type="Proteomes" id="UP000015102"/>
    </source>
</evidence>
<dbReference type="SUPFAM" id="SSF100895">
    <property type="entry name" value="Kazal-type serine protease inhibitors"/>
    <property type="match status" value="2"/>
</dbReference>
<reference evidence="3" key="1">
    <citation type="submission" date="2013-02" db="EMBL/GenBank/DDBJ databases">
        <authorList>
            <person name="Hughes D."/>
        </authorList>
    </citation>
    <scope>NUCLEOTIDE SEQUENCE</scope>
    <source>
        <strain>Durham</strain>
        <strain evidence="3">NC isolate 2 -- Noor lab</strain>
    </source>
</reference>
<dbReference type="AlphaFoldDB" id="T1GQV2"/>
<keyword evidence="3" id="KW-1185">Reference proteome</keyword>
<dbReference type="EMBL" id="CAQQ02082080">
    <property type="status" value="NOT_ANNOTATED_CDS"/>
    <property type="molecule type" value="Genomic_DNA"/>
</dbReference>
<dbReference type="HOGENOM" id="CLU_2256780_0_0_1"/>
<dbReference type="Pfam" id="PF07648">
    <property type="entry name" value="Kazal_2"/>
    <property type="match status" value="2"/>
</dbReference>
<accession>T1GQV2</accession>
<protein>
    <recommendedName>
        <fullName evidence="1">Kazal-like domain-containing protein</fullName>
    </recommendedName>
</protein>
<evidence type="ECO:0000313" key="2">
    <source>
        <dbReference type="EnsemblMetazoa" id="MESCA006017-PA"/>
    </source>
</evidence>
<organism evidence="2 3">
    <name type="scientific">Megaselia scalaris</name>
    <name type="common">Humpbacked fly</name>
    <name type="synonym">Phora scalaris</name>
    <dbReference type="NCBI Taxonomy" id="36166"/>
    <lineage>
        <taxon>Eukaryota</taxon>
        <taxon>Metazoa</taxon>
        <taxon>Ecdysozoa</taxon>
        <taxon>Arthropoda</taxon>
        <taxon>Hexapoda</taxon>
        <taxon>Insecta</taxon>
        <taxon>Pterygota</taxon>
        <taxon>Neoptera</taxon>
        <taxon>Endopterygota</taxon>
        <taxon>Diptera</taxon>
        <taxon>Brachycera</taxon>
        <taxon>Muscomorpha</taxon>
        <taxon>Platypezoidea</taxon>
        <taxon>Phoridae</taxon>
        <taxon>Megaseliini</taxon>
        <taxon>Megaselia</taxon>
    </lineage>
</organism>
<feature type="domain" description="Kazal-like" evidence="1">
    <location>
        <begin position="4"/>
        <end position="60"/>
    </location>
</feature>
<proteinExistence type="predicted"/>